<feature type="domain" description="AB hydrolase-1" evidence="4">
    <location>
        <begin position="123"/>
        <end position="208"/>
    </location>
</feature>
<accession>A0A372ZNX1</accession>
<evidence type="ECO:0000259" key="4">
    <source>
        <dbReference type="Pfam" id="PF00561"/>
    </source>
</evidence>
<dbReference type="Proteomes" id="UP000263377">
    <property type="component" value="Unassembled WGS sequence"/>
</dbReference>
<organism evidence="5 6">
    <name type="scientific">Kitasatospora xanthocidica</name>
    <dbReference type="NCBI Taxonomy" id="83382"/>
    <lineage>
        <taxon>Bacteria</taxon>
        <taxon>Bacillati</taxon>
        <taxon>Actinomycetota</taxon>
        <taxon>Actinomycetes</taxon>
        <taxon>Kitasatosporales</taxon>
        <taxon>Streptomycetaceae</taxon>
        <taxon>Kitasatospora</taxon>
    </lineage>
</organism>
<dbReference type="InterPro" id="IPR029058">
    <property type="entry name" value="AB_hydrolase_fold"/>
</dbReference>
<dbReference type="AlphaFoldDB" id="A0A372ZNX1"/>
<evidence type="ECO:0000256" key="3">
    <source>
        <dbReference type="SAM" id="Phobius"/>
    </source>
</evidence>
<feature type="transmembrane region" description="Helical" evidence="3">
    <location>
        <begin position="20"/>
        <end position="38"/>
    </location>
</feature>
<dbReference type="PANTHER" id="PTHR43248:SF31">
    <property type="entry name" value="2-SUCCINYL-6-HYDROXY-2,4-CYCLOHEXADIENE-1-CARBOXYLATE SYNTHASE"/>
    <property type="match status" value="1"/>
</dbReference>
<name>A0A372ZNX1_9ACTN</name>
<dbReference type="PANTHER" id="PTHR43248">
    <property type="entry name" value="2-SUCCINYL-6-HYDROXY-2,4-CYCLOHEXADIENE-1-CARBOXYLATE SYNTHASE"/>
    <property type="match status" value="1"/>
</dbReference>
<sequence>MRRDGRMANSLLAVVSRDWIGAPVALAVAAAGGGLLAVGAPWSVALAGLALAVGVLLEVGAVRHLVLVAREARAHPPPGRLVDVGGHRMHVLAEGRAGAGPTVVWMPGGHAPGEDLRELHTMLSAQARSVLVDRPGTGWSDVGPFPRTTAAEAAELPAALEAAGERAPFVFVGHSFGGLLVANVARRRPDLVAGLVLLDPTPLEVIAFAPPNGQLAALRRGVLLMAVRQLFGAHRGPGGRTGPGCAAASIFAELSPSGLAQVGWDTVVYDGDLGDLPLVLVVPRDLIGGEAVLAGARDAVEAERISRFYLRSRVRYLAASTASRLVYTPAGTGHDFPHEAPEFVVGVVGDLVRELPVISP</sequence>
<proteinExistence type="inferred from homology"/>
<keyword evidence="3" id="KW-0472">Membrane</keyword>
<dbReference type="GO" id="GO:0016787">
    <property type="term" value="F:hydrolase activity"/>
    <property type="evidence" value="ECO:0007669"/>
    <property type="project" value="UniProtKB-KW"/>
</dbReference>
<dbReference type="PRINTS" id="PR00111">
    <property type="entry name" value="ABHYDROLASE"/>
</dbReference>
<evidence type="ECO:0000256" key="1">
    <source>
        <dbReference type="ARBA" id="ARBA00010088"/>
    </source>
</evidence>
<dbReference type="InterPro" id="IPR051601">
    <property type="entry name" value="Serine_prot/Carboxylest_S33"/>
</dbReference>
<protein>
    <submittedName>
        <fullName evidence="5">Alpha/beta hydrolase</fullName>
    </submittedName>
</protein>
<reference evidence="5 6" key="1">
    <citation type="submission" date="2018-08" db="EMBL/GenBank/DDBJ databases">
        <title>Diversity &amp; Physiological Properties of Lignin-Decomposing Actinobacteria from Soil.</title>
        <authorList>
            <person name="Roh S.G."/>
            <person name="Kim S.B."/>
        </authorList>
    </citation>
    <scope>NUCLEOTIDE SEQUENCE [LARGE SCALE GENOMIC DNA]</scope>
    <source>
        <strain evidence="5 6">MMS17-GH009</strain>
    </source>
</reference>
<evidence type="ECO:0000313" key="6">
    <source>
        <dbReference type="Proteomes" id="UP000263377"/>
    </source>
</evidence>
<dbReference type="SUPFAM" id="SSF53474">
    <property type="entry name" value="alpha/beta-Hydrolases"/>
    <property type="match status" value="1"/>
</dbReference>
<keyword evidence="3" id="KW-1133">Transmembrane helix</keyword>
<comment type="similarity">
    <text evidence="1">Belongs to the peptidase S33 family.</text>
</comment>
<keyword evidence="2 5" id="KW-0378">Hydrolase</keyword>
<keyword evidence="6" id="KW-1185">Reference proteome</keyword>
<comment type="caution">
    <text evidence="5">The sequence shown here is derived from an EMBL/GenBank/DDBJ whole genome shotgun (WGS) entry which is preliminary data.</text>
</comment>
<evidence type="ECO:0000256" key="2">
    <source>
        <dbReference type="ARBA" id="ARBA00022801"/>
    </source>
</evidence>
<keyword evidence="3" id="KW-0812">Transmembrane</keyword>
<dbReference type="Gene3D" id="3.40.50.1820">
    <property type="entry name" value="alpha/beta hydrolase"/>
    <property type="match status" value="1"/>
</dbReference>
<dbReference type="Pfam" id="PF00561">
    <property type="entry name" value="Abhydrolase_1"/>
    <property type="match status" value="1"/>
</dbReference>
<dbReference type="EMBL" id="QVIG01000001">
    <property type="protein sequence ID" value="RGD57431.1"/>
    <property type="molecule type" value="Genomic_DNA"/>
</dbReference>
<gene>
    <name evidence="5" type="ORF">DR950_06150</name>
</gene>
<evidence type="ECO:0000313" key="5">
    <source>
        <dbReference type="EMBL" id="RGD57431.1"/>
    </source>
</evidence>
<dbReference type="InterPro" id="IPR000073">
    <property type="entry name" value="AB_hydrolase_1"/>
</dbReference>